<organism evidence="10 11">
    <name type="scientific">Tegillarca granosa</name>
    <name type="common">Malaysian cockle</name>
    <name type="synonym">Anadara granosa</name>
    <dbReference type="NCBI Taxonomy" id="220873"/>
    <lineage>
        <taxon>Eukaryota</taxon>
        <taxon>Metazoa</taxon>
        <taxon>Spiralia</taxon>
        <taxon>Lophotrochozoa</taxon>
        <taxon>Mollusca</taxon>
        <taxon>Bivalvia</taxon>
        <taxon>Autobranchia</taxon>
        <taxon>Pteriomorphia</taxon>
        <taxon>Arcoida</taxon>
        <taxon>Arcoidea</taxon>
        <taxon>Arcidae</taxon>
        <taxon>Tegillarca</taxon>
    </lineage>
</organism>
<evidence type="ECO:0000256" key="6">
    <source>
        <dbReference type="ARBA" id="ARBA00022989"/>
    </source>
</evidence>
<dbReference type="SUPFAM" id="SSF103473">
    <property type="entry name" value="MFS general substrate transporter"/>
    <property type="match status" value="1"/>
</dbReference>
<comment type="subcellular location">
    <subcellularLocation>
        <location evidence="2">Membrane</location>
        <topology evidence="2">Multi-pass membrane protein</topology>
    </subcellularLocation>
</comment>
<protein>
    <recommendedName>
        <fullName evidence="9">Major facilitator superfamily (MFS) profile domain-containing protein</fullName>
    </recommendedName>
</protein>
<dbReference type="InterPro" id="IPR005829">
    <property type="entry name" value="Sugar_transporter_CS"/>
</dbReference>
<feature type="transmembrane region" description="Helical" evidence="8">
    <location>
        <begin position="268"/>
        <end position="287"/>
    </location>
</feature>
<evidence type="ECO:0000256" key="1">
    <source>
        <dbReference type="ARBA" id="ARBA00000618"/>
    </source>
</evidence>
<evidence type="ECO:0000256" key="8">
    <source>
        <dbReference type="SAM" id="Phobius"/>
    </source>
</evidence>
<feature type="transmembrane region" description="Helical" evidence="8">
    <location>
        <begin position="120"/>
        <end position="142"/>
    </location>
</feature>
<keyword evidence="11" id="KW-1185">Reference proteome</keyword>
<dbReference type="Pfam" id="PF00083">
    <property type="entry name" value="Sugar_tr"/>
    <property type="match status" value="2"/>
</dbReference>
<comment type="similarity">
    <text evidence="3">Belongs to the major facilitator superfamily. Sugar transporter (TC 2.A.1.1) family. Glucose transporter subfamily.</text>
</comment>
<evidence type="ECO:0000256" key="5">
    <source>
        <dbReference type="ARBA" id="ARBA00022692"/>
    </source>
</evidence>
<keyword evidence="6 8" id="KW-1133">Transmembrane helix</keyword>
<evidence type="ECO:0000259" key="9">
    <source>
        <dbReference type="PROSITE" id="PS50850"/>
    </source>
</evidence>
<dbReference type="EMBL" id="JARBDR010000813">
    <property type="protein sequence ID" value="KAJ8305956.1"/>
    <property type="molecule type" value="Genomic_DNA"/>
</dbReference>
<dbReference type="PANTHER" id="PTHR48023:SF4">
    <property type="entry name" value="D-XYLOSE-PROTON SYMPORTER-LIKE 2"/>
    <property type="match status" value="1"/>
</dbReference>
<feature type="transmembrane region" description="Helical" evidence="8">
    <location>
        <begin position="95"/>
        <end position="114"/>
    </location>
</feature>
<feature type="transmembrane region" description="Helical" evidence="8">
    <location>
        <begin position="299"/>
        <end position="322"/>
    </location>
</feature>
<feature type="transmembrane region" description="Helical" evidence="8">
    <location>
        <begin position="61"/>
        <end position="83"/>
    </location>
</feature>
<dbReference type="Gene3D" id="1.20.1250.20">
    <property type="entry name" value="MFS general substrate transporter like domains"/>
    <property type="match status" value="3"/>
</dbReference>
<evidence type="ECO:0000313" key="10">
    <source>
        <dbReference type="EMBL" id="KAJ8305956.1"/>
    </source>
</evidence>
<dbReference type="PROSITE" id="PS00216">
    <property type="entry name" value="SUGAR_TRANSPORT_1"/>
    <property type="match status" value="1"/>
</dbReference>
<keyword evidence="5 8" id="KW-0812">Transmembrane</keyword>
<dbReference type="PROSITE" id="PS50850">
    <property type="entry name" value="MFS"/>
    <property type="match status" value="1"/>
</dbReference>
<keyword evidence="7 8" id="KW-0472">Membrane</keyword>
<gene>
    <name evidence="10" type="ORF">KUTeg_016501</name>
</gene>
<comment type="catalytic activity">
    <reaction evidence="1">
        <text>D-glucose(out) = D-glucose(in)</text>
        <dbReference type="Rhea" id="RHEA:60376"/>
        <dbReference type="ChEBI" id="CHEBI:4167"/>
    </reaction>
</comment>
<dbReference type="Proteomes" id="UP001217089">
    <property type="component" value="Unassembled WGS sequence"/>
</dbReference>
<comment type="caution">
    <text evidence="10">The sequence shown here is derived from an EMBL/GenBank/DDBJ whole genome shotgun (WGS) entry which is preliminary data.</text>
</comment>
<name>A0ABQ9ENJ7_TEGGR</name>
<reference evidence="10 11" key="1">
    <citation type="submission" date="2022-12" db="EMBL/GenBank/DDBJ databases">
        <title>Chromosome-level genome of Tegillarca granosa.</title>
        <authorList>
            <person name="Kim J."/>
        </authorList>
    </citation>
    <scope>NUCLEOTIDE SEQUENCE [LARGE SCALE GENOMIC DNA]</scope>
    <source>
        <strain evidence="10">Teg-2019</strain>
        <tissue evidence="10">Adductor muscle</tissue>
    </source>
</reference>
<dbReference type="InterPro" id="IPR050820">
    <property type="entry name" value="MFS_Sugar_Transporter"/>
</dbReference>
<accession>A0ABQ9ENJ7</accession>
<sequence length="410" mass="44619">MQNESIGEGEILLKKYASKHLSDSDSEDGSLLQFTQIELEEQHLTQPVVNEHSLSSKNSSVWGSCYVVMASIMASLGGILFGYDIGFFIDSYGRRLTIIINAVVFVIGAAILGLSPNYTLLLIGRLIVGFAVSISATGECIYISEIAPAKKRGLLVSLNELGITLGLLLAYLVNFLFIQLNNGWLAKEVLQKLRGTQNVDTELVNIRISISTEKNHSCIELFSKLDNMRGRMLIGAGLVFFQQFTGQPSVLYYAPTIFEAIGFETNSAATLATVGLGIVKTVTWLVLSEIFPAAVKGRAIAFTTVLNWGTNLVISLTFLNVIDGVGVSMTFIVFSVLCIISVMFIFIYVPETKGRSLEQISVDLKKRSPLAVTAVKCTKLCSCCPTNKSRVKVTSVYSKVKEEASCESVG</sequence>
<dbReference type="InterPro" id="IPR005828">
    <property type="entry name" value="MFS_sugar_transport-like"/>
</dbReference>
<evidence type="ECO:0000313" key="11">
    <source>
        <dbReference type="Proteomes" id="UP001217089"/>
    </source>
</evidence>
<feature type="domain" description="Major facilitator superfamily (MFS) profile" evidence="9">
    <location>
        <begin position="1"/>
        <end position="410"/>
    </location>
</feature>
<evidence type="ECO:0000256" key="4">
    <source>
        <dbReference type="ARBA" id="ARBA00022448"/>
    </source>
</evidence>
<dbReference type="InterPro" id="IPR020846">
    <property type="entry name" value="MFS_dom"/>
</dbReference>
<feature type="transmembrane region" description="Helical" evidence="8">
    <location>
        <begin position="328"/>
        <end position="349"/>
    </location>
</feature>
<keyword evidence="4" id="KW-0813">Transport</keyword>
<evidence type="ECO:0000256" key="2">
    <source>
        <dbReference type="ARBA" id="ARBA00004141"/>
    </source>
</evidence>
<evidence type="ECO:0000256" key="7">
    <source>
        <dbReference type="ARBA" id="ARBA00023136"/>
    </source>
</evidence>
<dbReference type="PANTHER" id="PTHR48023">
    <property type="entry name" value="D-XYLOSE-PROTON SYMPORTER-LIKE 2"/>
    <property type="match status" value="1"/>
</dbReference>
<dbReference type="InterPro" id="IPR036259">
    <property type="entry name" value="MFS_trans_sf"/>
</dbReference>
<proteinExistence type="inferred from homology"/>
<evidence type="ECO:0000256" key="3">
    <source>
        <dbReference type="ARBA" id="ARBA00007004"/>
    </source>
</evidence>
<feature type="transmembrane region" description="Helical" evidence="8">
    <location>
        <begin position="154"/>
        <end position="178"/>
    </location>
</feature>